<keyword evidence="2" id="KW-1185">Reference proteome</keyword>
<evidence type="ECO:0000313" key="1">
    <source>
        <dbReference type="EMBL" id="GAT62770.1"/>
    </source>
</evidence>
<dbReference type="AlphaFoldDB" id="A0A170ZKR5"/>
<protein>
    <submittedName>
        <fullName evidence="1">Winged helix DNA-binding domain-containing protein</fullName>
    </submittedName>
</protein>
<dbReference type="PANTHER" id="PTHR38479">
    <property type="entry name" value="LMO0824 PROTEIN"/>
    <property type="match status" value="1"/>
</dbReference>
<name>A0A170ZKR5_9BACT</name>
<gene>
    <name evidence="1" type="ORF">PJIAN_373</name>
</gene>
<reference evidence="2" key="2">
    <citation type="journal article" date="2017" name="Genome Announc.">
        <title>Draft genome sequence of Paludibacter jiangxiensis NM7(T), a propionate-producing fermentative bacterium.</title>
        <authorList>
            <person name="Qiu Y.-L."/>
            <person name="Tourlousse D.M."/>
            <person name="Matsuura N."/>
            <person name="Ohashi A."/>
            <person name="Sekiguchi Y."/>
        </authorList>
    </citation>
    <scope>NUCLEOTIDE SEQUENCE [LARGE SCALE GENOMIC DNA]</scope>
    <source>
        <strain evidence="2">NM7</strain>
    </source>
</reference>
<accession>A0A170ZKR5</accession>
<dbReference type="OrthoDB" id="2210247at2"/>
<comment type="caution">
    <text evidence="1">The sequence shown here is derived from an EMBL/GenBank/DDBJ whole genome shotgun (WGS) entry which is preliminary data.</text>
</comment>
<organism evidence="1 2">
    <name type="scientific">Paludibacter jiangxiensis</name>
    <dbReference type="NCBI Taxonomy" id="681398"/>
    <lineage>
        <taxon>Bacteria</taxon>
        <taxon>Pseudomonadati</taxon>
        <taxon>Bacteroidota</taxon>
        <taxon>Bacteroidia</taxon>
        <taxon>Bacteroidales</taxon>
        <taxon>Paludibacteraceae</taxon>
        <taxon>Paludibacter</taxon>
    </lineage>
</organism>
<proteinExistence type="predicted"/>
<sequence length="364" mass="41216">MTLQEITTLRLQNQQILTKHSGNIASLVKKMGALQAQDYAMAKWALGVRLPSISDESVNEAMISASIIRTHVLRPTWHFVPASDVVWMTRLSADRIKTSMGTRDRQLELTEDVFTSSNNILAAALADGKSLNREEIARLLQQKGIRTNENRLSHLLMRAELELIICSGTYRQGKPSFRLLETCIPKPLELSKEESLATLAKRYFSTHGPATLADFIWWSGLSQSEARQGLEANQRDFESLTIEGKTYWMSKDFCTDKNNSAQVHLLPAFDEYLISYRDRSAMIAPHHNPKTIYINGVFRPIVVVNGKVAGLWSRTTKKDVVTVNVSMFDDFSDEIRLLIEKCVKSYGIFLGKSVDLKIEKQYED</sequence>
<evidence type="ECO:0000313" key="2">
    <source>
        <dbReference type="Proteomes" id="UP000076586"/>
    </source>
</evidence>
<dbReference type="Proteomes" id="UP000076586">
    <property type="component" value="Unassembled WGS sequence"/>
</dbReference>
<dbReference type="STRING" id="681398.PJIAN_373"/>
<dbReference type="Pfam" id="PF06224">
    <property type="entry name" value="AlkZ-like"/>
    <property type="match status" value="1"/>
</dbReference>
<reference evidence="2" key="1">
    <citation type="submission" date="2016-04" db="EMBL/GenBank/DDBJ databases">
        <title>Draft genome sequence of Paludibacter jiangxiensis strain NM7.</title>
        <authorList>
            <person name="Qiu Y."/>
            <person name="Matsuura N."/>
            <person name="Ohashi A."/>
            <person name="Tourlousse M.D."/>
            <person name="Sekiguchi Y."/>
        </authorList>
    </citation>
    <scope>NUCLEOTIDE SEQUENCE [LARGE SCALE GENOMIC DNA]</scope>
    <source>
        <strain evidence="2">NM7</strain>
    </source>
</reference>
<dbReference type="PANTHER" id="PTHR38479:SF2">
    <property type="entry name" value="WINGED HELIX DNA-BINDING DOMAIN-CONTAINING PROTEIN"/>
    <property type="match status" value="1"/>
</dbReference>
<dbReference type="GO" id="GO:0003677">
    <property type="term" value="F:DNA binding"/>
    <property type="evidence" value="ECO:0007669"/>
    <property type="project" value="UniProtKB-KW"/>
</dbReference>
<dbReference type="EMBL" id="BDCR01000003">
    <property type="protein sequence ID" value="GAT62770.1"/>
    <property type="molecule type" value="Genomic_DNA"/>
</dbReference>
<dbReference type="RefSeq" id="WP_068703380.1">
    <property type="nucleotide sequence ID" value="NZ_BDCR01000003.1"/>
</dbReference>
<dbReference type="InterPro" id="IPR009351">
    <property type="entry name" value="AlkZ-like"/>
</dbReference>
<keyword evidence="1" id="KW-0238">DNA-binding</keyword>